<evidence type="ECO:0000313" key="3">
    <source>
        <dbReference type="EMBL" id="TCK26362.1"/>
    </source>
</evidence>
<gene>
    <name evidence="3" type="ORF">EV378_2195</name>
</gene>
<dbReference type="AlphaFoldDB" id="A0A4R1I887"/>
<feature type="chain" id="PRO_5020623848" description="Small secreted domain DUF320" evidence="2">
    <location>
        <begin position="28"/>
        <end position="85"/>
    </location>
</feature>
<evidence type="ECO:0000313" key="4">
    <source>
        <dbReference type="Proteomes" id="UP000295560"/>
    </source>
</evidence>
<sequence length="85" mass="8296">MTRTLGLAATILVAGVTGVTVVSTAAAATPQYAPPPGPPTPVEILENENPLGLVDGGTGADNIVKNAGGLAGNAINTVELNLPLP</sequence>
<comment type="caution">
    <text evidence="3">The sequence shown here is derived from an EMBL/GenBank/DDBJ whole genome shotgun (WGS) entry which is preliminary data.</text>
</comment>
<proteinExistence type="predicted"/>
<protein>
    <recommendedName>
        <fullName evidence="5">Small secreted domain DUF320</fullName>
    </recommendedName>
</protein>
<reference evidence="3 4" key="1">
    <citation type="submission" date="2019-03" db="EMBL/GenBank/DDBJ databases">
        <title>Sequencing the genomes of 1000 actinobacteria strains.</title>
        <authorList>
            <person name="Klenk H.-P."/>
        </authorList>
    </citation>
    <scope>NUCLEOTIDE SEQUENCE [LARGE SCALE GENOMIC DNA]</scope>
    <source>
        <strain evidence="3 4">DSM 44969</strain>
    </source>
</reference>
<feature type="compositionally biased region" description="Pro residues" evidence="1">
    <location>
        <begin position="32"/>
        <end position="41"/>
    </location>
</feature>
<keyword evidence="4" id="KW-1185">Reference proteome</keyword>
<organism evidence="3 4">
    <name type="scientific">Pseudonocardia endophytica</name>
    <dbReference type="NCBI Taxonomy" id="401976"/>
    <lineage>
        <taxon>Bacteria</taxon>
        <taxon>Bacillati</taxon>
        <taxon>Actinomycetota</taxon>
        <taxon>Actinomycetes</taxon>
        <taxon>Pseudonocardiales</taxon>
        <taxon>Pseudonocardiaceae</taxon>
        <taxon>Pseudonocardia</taxon>
    </lineage>
</organism>
<name>A0A4R1I887_PSEEN</name>
<dbReference type="Proteomes" id="UP000295560">
    <property type="component" value="Unassembled WGS sequence"/>
</dbReference>
<dbReference type="EMBL" id="SMFZ01000001">
    <property type="protein sequence ID" value="TCK26362.1"/>
    <property type="molecule type" value="Genomic_DNA"/>
</dbReference>
<evidence type="ECO:0008006" key="5">
    <source>
        <dbReference type="Google" id="ProtNLM"/>
    </source>
</evidence>
<evidence type="ECO:0000256" key="2">
    <source>
        <dbReference type="SAM" id="SignalP"/>
    </source>
</evidence>
<dbReference type="RefSeq" id="WP_132423504.1">
    <property type="nucleotide sequence ID" value="NZ_SMFZ01000001.1"/>
</dbReference>
<keyword evidence="2" id="KW-0732">Signal</keyword>
<feature type="region of interest" description="Disordered" evidence="1">
    <location>
        <begin position="29"/>
        <end position="51"/>
    </location>
</feature>
<evidence type="ECO:0000256" key="1">
    <source>
        <dbReference type="SAM" id="MobiDB-lite"/>
    </source>
</evidence>
<accession>A0A4R1I887</accession>
<feature type="signal peptide" evidence="2">
    <location>
        <begin position="1"/>
        <end position="27"/>
    </location>
</feature>